<organism evidence="9">
    <name type="scientific">viral metagenome</name>
    <dbReference type="NCBI Taxonomy" id="1070528"/>
    <lineage>
        <taxon>unclassified sequences</taxon>
        <taxon>metagenomes</taxon>
        <taxon>organismal metagenomes</taxon>
    </lineage>
</organism>
<keyword evidence="5" id="KW-0378">Hydrolase</keyword>
<evidence type="ECO:0000256" key="3">
    <source>
        <dbReference type="ARBA" id="ARBA00022723"/>
    </source>
</evidence>
<keyword evidence="3" id="KW-0479">Metal-binding</keyword>
<evidence type="ECO:0000256" key="5">
    <source>
        <dbReference type="ARBA" id="ARBA00022801"/>
    </source>
</evidence>
<keyword evidence="6" id="KW-0862">Zinc</keyword>
<dbReference type="GO" id="GO:0006284">
    <property type="term" value="P:base-excision repair"/>
    <property type="evidence" value="ECO:0007669"/>
    <property type="project" value="TreeGrafter"/>
</dbReference>
<dbReference type="InterPro" id="IPR001719">
    <property type="entry name" value="AP_endonuc_2"/>
</dbReference>
<comment type="cofactor">
    <cofactor evidence="1">
        <name>Zn(2+)</name>
        <dbReference type="ChEBI" id="CHEBI:29105"/>
    </cofactor>
</comment>
<dbReference type="PROSITE" id="PS51432">
    <property type="entry name" value="AP_NUCLEASE_F2_4"/>
    <property type="match status" value="1"/>
</dbReference>
<dbReference type="PROSITE" id="PS00731">
    <property type="entry name" value="AP_NUCLEASE_F2_3"/>
    <property type="match status" value="1"/>
</dbReference>
<evidence type="ECO:0000259" key="8">
    <source>
        <dbReference type="Pfam" id="PF01261"/>
    </source>
</evidence>
<dbReference type="PANTHER" id="PTHR21445:SF0">
    <property type="entry name" value="APURINIC-APYRIMIDINIC ENDONUCLEASE"/>
    <property type="match status" value="1"/>
</dbReference>
<evidence type="ECO:0000313" key="9">
    <source>
        <dbReference type="EMBL" id="QHT25658.1"/>
    </source>
</evidence>
<dbReference type="Gene3D" id="3.20.20.150">
    <property type="entry name" value="Divalent-metal-dependent TIM barrel enzymes"/>
    <property type="match status" value="1"/>
</dbReference>
<proteinExistence type="inferred from homology"/>
<dbReference type="NCBIfam" id="TIGR00587">
    <property type="entry name" value="nfo"/>
    <property type="match status" value="1"/>
</dbReference>
<dbReference type="InterPro" id="IPR018246">
    <property type="entry name" value="AP_endonuc_F2_Zn_BS"/>
</dbReference>
<sequence length="277" mass="32315">MFGLHINSETKYINDEIRLYHKKGCNIIQLFIDPFYKDKTSYEKFAKYALDNNIIIIIHASYTINCAQDWTEHSWWIEQFIMTIQVAKKLSAYAVVIHLGKQLTLTYEQGLNNMYSSLMYVHTKTKDCQSVKILLETSTGQGTEMCYKLDEFSYFFKKLSNHKTEDVRNRFGICLDTCHVFSAGNDIRTKRDVKKFLERFEKLLGLTNVKLIHLNDSKKELGSNVDRHENLGKGFIGLEPLLIINDFFVRMNVPVILETPDKFIENDITLIDQQNKS</sequence>
<dbReference type="SUPFAM" id="SSF51658">
    <property type="entry name" value="Xylose isomerase-like"/>
    <property type="match status" value="1"/>
</dbReference>
<dbReference type="GO" id="GO:0003906">
    <property type="term" value="F:DNA-(apurinic or apyrimidinic site) endonuclease activity"/>
    <property type="evidence" value="ECO:0007669"/>
    <property type="project" value="TreeGrafter"/>
</dbReference>
<keyword evidence="4" id="KW-0227">DNA damage</keyword>
<evidence type="ECO:0000256" key="4">
    <source>
        <dbReference type="ARBA" id="ARBA00022763"/>
    </source>
</evidence>
<comment type="similarity">
    <text evidence="2">Belongs to the AP endonuclease 2 family.</text>
</comment>
<reference evidence="9" key="1">
    <citation type="journal article" date="2020" name="Nature">
        <title>Giant virus diversity and host interactions through global metagenomics.</title>
        <authorList>
            <person name="Schulz F."/>
            <person name="Roux S."/>
            <person name="Paez-Espino D."/>
            <person name="Jungbluth S."/>
            <person name="Walsh D.A."/>
            <person name="Denef V.J."/>
            <person name="McMahon K.D."/>
            <person name="Konstantinidis K.T."/>
            <person name="Eloe-Fadrosh E.A."/>
            <person name="Kyrpides N.C."/>
            <person name="Woyke T."/>
        </authorList>
    </citation>
    <scope>NUCLEOTIDE SEQUENCE</scope>
    <source>
        <strain evidence="9">GVMAG-M-3300023179-27</strain>
    </source>
</reference>
<dbReference type="PROSITE" id="PS00730">
    <property type="entry name" value="AP_NUCLEASE_F2_2"/>
    <property type="match status" value="1"/>
</dbReference>
<dbReference type="GO" id="GO:0008270">
    <property type="term" value="F:zinc ion binding"/>
    <property type="evidence" value="ECO:0007669"/>
    <property type="project" value="InterPro"/>
</dbReference>
<feature type="domain" description="Xylose isomerase-like TIM barrel" evidence="8">
    <location>
        <begin position="19"/>
        <end position="242"/>
    </location>
</feature>
<dbReference type="CDD" id="cd00019">
    <property type="entry name" value="AP2Ec"/>
    <property type="match status" value="1"/>
</dbReference>
<evidence type="ECO:0000256" key="7">
    <source>
        <dbReference type="ARBA" id="ARBA00023204"/>
    </source>
</evidence>
<dbReference type="EMBL" id="MN739773">
    <property type="protein sequence ID" value="QHT25658.1"/>
    <property type="molecule type" value="Genomic_DNA"/>
</dbReference>
<dbReference type="PANTHER" id="PTHR21445">
    <property type="entry name" value="ENDONUCLEASE IV ENDODEOXYRIBONUCLEASE IV"/>
    <property type="match status" value="1"/>
</dbReference>
<protein>
    <recommendedName>
        <fullName evidence="8">Xylose isomerase-like TIM barrel domain-containing protein</fullName>
    </recommendedName>
</protein>
<evidence type="ECO:0000256" key="2">
    <source>
        <dbReference type="ARBA" id="ARBA00005340"/>
    </source>
</evidence>
<name>A0A6C0EA04_9ZZZZ</name>
<dbReference type="Pfam" id="PF01261">
    <property type="entry name" value="AP_endonuc_2"/>
    <property type="match status" value="1"/>
</dbReference>
<dbReference type="SMART" id="SM00518">
    <property type="entry name" value="AP2Ec"/>
    <property type="match status" value="1"/>
</dbReference>
<evidence type="ECO:0000256" key="1">
    <source>
        <dbReference type="ARBA" id="ARBA00001947"/>
    </source>
</evidence>
<keyword evidence="7" id="KW-0234">DNA repair</keyword>
<evidence type="ECO:0000256" key="6">
    <source>
        <dbReference type="ARBA" id="ARBA00022833"/>
    </source>
</evidence>
<accession>A0A6C0EA04</accession>
<dbReference type="GO" id="GO:0003677">
    <property type="term" value="F:DNA binding"/>
    <property type="evidence" value="ECO:0007669"/>
    <property type="project" value="InterPro"/>
</dbReference>
<dbReference type="GO" id="GO:0008081">
    <property type="term" value="F:phosphoric diester hydrolase activity"/>
    <property type="evidence" value="ECO:0007669"/>
    <property type="project" value="TreeGrafter"/>
</dbReference>
<dbReference type="InterPro" id="IPR013022">
    <property type="entry name" value="Xyl_isomerase-like_TIM-brl"/>
</dbReference>
<dbReference type="InterPro" id="IPR036237">
    <property type="entry name" value="Xyl_isomerase-like_sf"/>
</dbReference>
<dbReference type="AlphaFoldDB" id="A0A6C0EA04"/>